<feature type="domain" description="RNA polymerase sigma-70 region 2" evidence="7">
    <location>
        <begin position="11"/>
        <end position="73"/>
    </location>
</feature>
<evidence type="ECO:0000313" key="10">
    <source>
        <dbReference type="Proteomes" id="UP001375743"/>
    </source>
</evidence>
<feature type="domain" description="RNA polymerase sigma factor 70 region 4 type 2" evidence="8">
    <location>
        <begin position="103"/>
        <end position="153"/>
    </location>
</feature>
<dbReference type="InterPro" id="IPR014284">
    <property type="entry name" value="RNA_pol_sigma-70_dom"/>
</dbReference>
<keyword evidence="5 6" id="KW-0804">Transcription</keyword>
<dbReference type="InterPro" id="IPR036388">
    <property type="entry name" value="WH-like_DNA-bd_sf"/>
</dbReference>
<evidence type="ECO:0000313" key="9">
    <source>
        <dbReference type="EMBL" id="MEK0084518.1"/>
    </source>
</evidence>
<dbReference type="Proteomes" id="UP001375743">
    <property type="component" value="Unassembled WGS sequence"/>
</dbReference>
<evidence type="ECO:0000259" key="7">
    <source>
        <dbReference type="Pfam" id="PF04542"/>
    </source>
</evidence>
<keyword evidence="2 6" id="KW-0805">Transcription regulation</keyword>
<dbReference type="InterPro" id="IPR013324">
    <property type="entry name" value="RNA_pol_sigma_r3/r4-like"/>
</dbReference>
<dbReference type="InterPro" id="IPR039425">
    <property type="entry name" value="RNA_pol_sigma-70-like"/>
</dbReference>
<accession>A0ABU8XTH7</accession>
<dbReference type="RefSeq" id="WP_418160369.1">
    <property type="nucleotide sequence ID" value="NZ_JBBLZC010000015.1"/>
</dbReference>
<name>A0ABU8XTH7_9PROT</name>
<keyword evidence="10" id="KW-1185">Reference proteome</keyword>
<dbReference type="EMBL" id="JBBLZC010000015">
    <property type="protein sequence ID" value="MEK0084518.1"/>
    <property type="molecule type" value="Genomic_DNA"/>
</dbReference>
<dbReference type="InterPro" id="IPR007627">
    <property type="entry name" value="RNA_pol_sigma70_r2"/>
</dbReference>
<dbReference type="Gene3D" id="1.10.1740.10">
    <property type="match status" value="1"/>
</dbReference>
<dbReference type="PANTHER" id="PTHR43133:SF25">
    <property type="entry name" value="RNA POLYMERASE SIGMA FACTOR RFAY-RELATED"/>
    <property type="match status" value="1"/>
</dbReference>
<dbReference type="SUPFAM" id="SSF88659">
    <property type="entry name" value="Sigma3 and sigma4 domains of RNA polymerase sigma factors"/>
    <property type="match status" value="1"/>
</dbReference>
<dbReference type="PANTHER" id="PTHR43133">
    <property type="entry name" value="RNA POLYMERASE ECF-TYPE SIGMA FACTO"/>
    <property type="match status" value="1"/>
</dbReference>
<reference evidence="9 10" key="1">
    <citation type="submission" date="2024-01" db="EMBL/GenBank/DDBJ databases">
        <title>Multi-omics insights into the function and evolution of sodium benzoate biodegradation pathways in Benzoatithermus flavus gen. nov., sp. nov. from hot spring.</title>
        <authorList>
            <person name="Hu C.-J."/>
            <person name="Li W.-J."/>
        </authorList>
    </citation>
    <scope>NUCLEOTIDE SEQUENCE [LARGE SCALE GENOMIC DNA]</scope>
    <source>
        <strain evidence="9 10">SYSU G07066</strain>
    </source>
</reference>
<evidence type="ECO:0000259" key="8">
    <source>
        <dbReference type="Pfam" id="PF08281"/>
    </source>
</evidence>
<keyword evidence="4 6" id="KW-0238">DNA-binding</keyword>
<gene>
    <name evidence="9" type="ORF">U1T56_15280</name>
</gene>
<evidence type="ECO:0000256" key="5">
    <source>
        <dbReference type="ARBA" id="ARBA00023163"/>
    </source>
</evidence>
<organism evidence="9 10">
    <name type="scientific">Benzoatithermus flavus</name>
    <dbReference type="NCBI Taxonomy" id="3108223"/>
    <lineage>
        <taxon>Bacteria</taxon>
        <taxon>Pseudomonadati</taxon>
        <taxon>Pseudomonadota</taxon>
        <taxon>Alphaproteobacteria</taxon>
        <taxon>Geminicoccales</taxon>
        <taxon>Geminicoccaceae</taxon>
        <taxon>Benzoatithermus</taxon>
    </lineage>
</organism>
<sequence length="280" mass="30798">MMTHPQQDIVALLPEMRGFARSLVGGDAHLADDLVQDAVLLALRSWDSFQPGTNLKSWLLKIVHNRFHSLKRRSYVKAEVASDNLESLSWIRPSQEQSIEIDAFKRAFGALKSEHRTALVLVGVHGLPYEEVAKVCGCEIGTVKSRVNRARTLLKQMLLGEEPSRAITVRPAKRRSKVEITALPSIESLPPAVTAVPVMPPAPVLDALAETDRLIVRAELQLTCYQKIVDCLGRARVNLDAGYAMLRRAEEHLVMLNAYRDRLLLGCGIGPASAVIGATA</sequence>
<dbReference type="PROSITE" id="PS01063">
    <property type="entry name" value="SIGMA70_ECF"/>
    <property type="match status" value="1"/>
</dbReference>
<keyword evidence="3 6" id="KW-0731">Sigma factor</keyword>
<protein>
    <recommendedName>
        <fullName evidence="6">RNA polymerase sigma factor</fullName>
    </recommendedName>
</protein>
<evidence type="ECO:0000256" key="4">
    <source>
        <dbReference type="ARBA" id="ARBA00023125"/>
    </source>
</evidence>
<comment type="similarity">
    <text evidence="1 6">Belongs to the sigma-70 factor family. ECF subfamily.</text>
</comment>
<evidence type="ECO:0000256" key="3">
    <source>
        <dbReference type="ARBA" id="ARBA00023082"/>
    </source>
</evidence>
<dbReference type="Pfam" id="PF08281">
    <property type="entry name" value="Sigma70_r4_2"/>
    <property type="match status" value="1"/>
</dbReference>
<dbReference type="CDD" id="cd06171">
    <property type="entry name" value="Sigma70_r4"/>
    <property type="match status" value="1"/>
</dbReference>
<dbReference type="Gene3D" id="1.10.10.10">
    <property type="entry name" value="Winged helix-like DNA-binding domain superfamily/Winged helix DNA-binding domain"/>
    <property type="match status" value="1"/>
</dbReference>
<evidence type="ECO:0000256" key="2">
    <source>
        <dbReference type="ARBA" id="ARBA00023015"/>
    </source>
</evidence>
<dbReference type="Pfam" id="PF04542">
    <property type="entry name" value="Sigma70_r2"/>
    <property type="match status" value="1"/>
</dbReference>
<proteinExistence type="inferred from homology"/>
<evidence type="ECO:0000256" key="6">
    <source>
        <dbReference type="RuleBase" id="RU000716"/>
    </source>
</evidence>
<dbReference type="SUPFAM" id="SSF88946">
    <property type="entry name" value="Sigma2 domain of RNA polymerase sigma factors"/>
    <property type="match status" value="1"/>
</dbReference>
<dbReference type="InterPro" id="IPR013325">
    <property type="entry name" value="RNA_pol_sigma_r2"/>
</dbReference>
<dbReference type="NCBIfam" id="TIGR02937">
    <property type="entry name" value="sigma70-ECF"/>
    <property type="match status" value="1"/>
</dbReference>
<dbReference type="InterPro" id="IPR013249">
    <property type="entry name" value="RNA_pol_sigma70_r4_t2"/>
</dbReference>
<evidence type="ECO:0000256" key="1">
    <source>
        <dbReference type="ARBA" id="ARBA00010641"/>
    </source>
</evidence>
<comment type="caution">
    <text evidence="9">The sequence shown here is derived from an EMBL/GenBank/DDBJ whole genome shotgun (WGS) entry which is preliminary data.</text>
</comment>
<dbReference type="InterPro" id="IPR000838">
    <property type="entry name" value="RNA_pol_sigma70_ECF_CS"/>
</dbReference>